<organism evidence="3 4">
    <name type="scientific">Jeotgalibacillus proteolyticus</name>
    <dbReference type="NCBI Taxonomy" id="2082395"/>
    <lineage>
        <taxon>Bacteria</taxon>
        <taxon>Bacillati</taxon>
        <taxon>Bacillota</taxon>
        <taxon>Bacilli</taxon>
        <taxon>Bacillales</taxon>
        <taxon>Caryophanaceae</taxon>
        <taxon>Jeotgalibacillus</taxon>
    </lineage>
</organism>
<dbReference type="EMBL" id="PREZ01000002">
    <property type="protein sequence ID" value="PPA71199.1"/>
    <property type="molecule type" value="Genomic_DNA"/>
</dbReference>
<dbReference type="InterPro" id="IPR036514">
    <property type="entry name" value="SGNH_hydro_sf"/>
</dbReference>
<proteinExistence type="predicted"/>
<keyword evidence="1" id="KW-0732">Signal</keyword>
<name>A0A2S5GDY3_9BACL</name>
<dbReference type="Proteomes" id="UP000239047">
    <property type="component" value="Unassembled WGS sequence"/>
</dbReference>
<evidence type="ECO:0000256" key="1">
    <source>
        <dbReference type="SAM" id="SignalP"/>
    </source>
</evidence>
<sequence length="265" mass="29652">MKKMITGALILVSSIFLASCTMTGKNEQVERSLFLENKPLPDSSFIPREVSIVSIGDSLTEGVGDSSGLGGYVPLLENKLEEEEEFRNVSIKNYGKRGNRSDQLLNRLRQEEPIRQSISEADSVIVTIGGNDVMRVFRSNFPSLTYDDFSTGLVQYEERLSNVFSEIRSINPDAAIVLMGIYNPFFVLSSDIEEMELIVAEWNSSARAISEQWDNTAFVEVADIFNSSEQNLLHTDYFHPNDAGYTLIAQRIEEALLSVLIETDS</sequence>
<dbReference type="Pfam" id="PF13472">
    <property type="entry name" value="Lipase_GDSL_2"/>
    <property type="match status" value="1"/>
</dbReference>
<dbReference type="OrthoDB" id="252349at2"/>
<feature type="chain" id="PRO_5039104885" evidence="1">
    <location>
        <begin position="19"/>
        <end position="265"/>
    </location>
</feature>
<dbReference type="Gene3D" id="3.40.50.1110">
    <property type="entry name" value="SGNH hydrolase"/>
    <property type="match status" value="1"/>
</dbReference>
<dbReference type="InterPro" id="IPR013830">
    <property type="entry name" value="SGNH_hydro"/>
</dbReference>
<evidence type="ECO:0000313" key="3">
    <source>
        <dbReference type="EMBL" id="PPA71199.1"/>
    </source>
</evidence>
<dbReference type="SUPFAM" id="SSF52266">
    <property type="entry name" value="SGNH hydrolase"/>
    <property type="match status" value="1"/>
</dbReference>
<dbReference type="CDD" id="cd04506">
    <property type="entry name" value="SGNH_hydrolase_YpmR_like"/>
    <property type="match status" value="1"/>
</dbReference>
<dbReference type="AlphaFoldDB" id="A0A2S5GDY3"/>
<feature type="domain" description="SGNH hydrolase-type esterase" evidence="2">
    <location>
        <begin position="55"/>
        <end position="246"/>
    </location>
</feature>
<keyword evidence="4" id="KW-1185">Reference proteome</keyword>
<gene>
    <name evidence="3" type="ORF">C4B60_03785</name>
</gene>
<dbReference type="PROSITE" id="PS51257">
    <property type="entry name" value="PROKAR_LIPOPROTEIN"/>
    <property type="match status" value="1"/>
</dbReference>
<reference evidence="3 4" key="1">
    <citation type="submission" date="2018-02" db="EMBL/GenBank/DDBJ databases">
        <title>Jeotgalibacillus proteolyticum sp. nov. a protease producing bacterium isolated from ocean sediments of Laizhou Bay.</title>
        <authorList>
            <person name="Li Y."/>
        </authorList>
    </citation>
    <scope>NUCLEOTIDE SEQUENCE [LARGE SCALE GENOMIC DNA]</scope>
    <source>
        <strain evidence="3 4">22-7</strain>
    </source>
</reference>
<dbReference type="PANTHER" id="PTHR30383:SF27">
    <property type="entry name" value="SPORE GERMINATION LIPASE LIPC"/>
    <property type="match status" value="1"/>
</dbReference>
<protein>
    <submittedName>
        <fullName evidence="3">GDSL family lipase</fullName>
    </submittedName>
</protein>
<evidence type="ECO:0000259" key="2">
    <source>
        <dbReference type="Pfam" id="PF13472"/>
    </source>
</evidence>
<dbReference type="InterPro" id="IPR051532">
    <property type="entry name" value="Ester_Hydrolysis_Enzymes"/>
</dbReference>
<accession>A0A2S5GDY3</accession>
<comment type="caution">
    <text evidence="3">The sequence shown here is derived from an EMBL/GenBank/DDBJ whole genome shotgun (WGS) entry which is preliminary data.</text>
</comment>
<evidence type="ECO:0000313" key="4">
    <source>
        <dbReference type="Proteomes" id="UP000239047"/>
    </source>
</evidence>
<feature type="signal peptide" evidence="1">
    <location>
        <begin position="1"/>
        <end position="18"/>
    </location>
</feature>
<dbReference type="RefSeq" id="WP_104056690.1">
    <property type="nucleotide sequence ID" value="NZ_PREZ01000002.1"/>
</dbReference>
<dbReference type="GO" id="GO:0004622">
    <property type="term" value="F:phosphatidylcholine lysophospholipase activity"/>
    <property type="evidence" value="ECO:0007669"/>
    <property type="project" value="TreeGrafter"/>
</dbReference>
<dbReference type="PANTHER" id="PTHR30383">
    <property type="entry name" value="THIOESTERASE 1/PROTEASE 1/LYSOPHOSPHOLIPASE L1"/>
    <property type="match status" value="1"/>
</dbReference>